<dbReference type="RefSeq" id="XP_011299173.1">
    <property type="nucleotide sequence ID" value="XM_011300871.1"/>
</dbReference>
<accession>A0A9R1TX30</accession>
<dbReference type="RefSeq" id="XP_011299172.1">
    <property type="nucleotide sequence ID" value="XM_011300870.1"/>
</dbReference>
<evidence type="ECO:0000256" key="7">
    <source>
        <dbReference type="ARBA" id="ARBA00022606"/>
    </source>
</evidence>
<dbReference type="InterPro" id="IPR001609">
    <property type="entry name" value="Myosin_head_motor_dom-like"/>
</dbReference>
<feature type="region of interest" description="Disordered" evidence="22">
    <location>
        <begin position="1356"/>
        <end position="1510"/>
    </location>
</feature>
<dbReference type="EC" id="2.7.11.1" evidence="4"/>
<dbReference type="PRINTS" id="PR00193">
    <property type="entry name" value="MYOSINHEAVY"/>
</dbReference>
<keyword evidence="10 21" id="KW-0547">Nucleotide-binding</keyword>
<dbReference type="GO" id="GO:0007601">
    <property type="term" value="P:visual perception"/>
    <property type="evidence" value="ECO:0007669"/>
    <property type="project" value="UniProtKB-KW"/>
</dbReference>
<dbReference type="GO" id="GO:0004713">
    <property type="term" value="F:protein tyrosine kinase activity"/>
    <property type="evidence" value="ECO:0007669"/>
    <property type="project" value="InterPro"/>
</dbReference>
<feature type="domain" description="Myosin motor" evidence="25">
    <location>
        <begin position="416"/>
        <end position="1135"/>
    </location>
</feature>
<dbReference type="GO" id="GO:0004674">
    <property type="term" value="F:protein serine/threonine kinase activity"/>
    <property type="evidence" value="ECO:0007669"/>
    <property type="project" value="UniProtKB-KW"/>
</dbReference>
<dbReference type="SUPFAM" id="SSF56112">
    <property type="entry name" value="Protein kinase-like (PK-like)"/>
    <property type="match status" value="1"/>
</dbReference>
<feature type="region of interest" description="Disordered" evidence="22">
    <location>
        <begin position="1601"/>
        <end position="1632"/>
    </location>
</feature>
<dbReference type="InterPro" id="IPR008266">
    <property type="entry name" value="Tyr_kinase_AS"/>
</dbReference>
<keyword evidence="5" id="KW-0963">Cytoplasm</keyword>
<keyword evidence="13 21" id="KW-0518">Myosin</keyword>
<feature type="region of interest" description="Disordered" evidence="22">
    <location>
        <begin position="1"/>
        <end position="88"/>
    </location>
</feature>
<dbReference type="GeneID" id="105264180"/>
<dbReference type="Pfam" id="PF00069">
    <property type="entry name" value="Pkinase"/>
    <property type="match status" value="1"/>
</dbReference>
<keyword evidence="14 21" id="KW-0505">Motor protein</keyword>
<dbReference type="KEGG" id="fas:105264180"/>
<comment type="catalytic activity">
    <reaction evidence="19">
        <text>L-threonyl-[protein] + ATP = O-phospho-L-threonyl-[protein] + ADP + H(+)</text>
        <dbReference type="Rhea" id="RHEA:46608"/>
        <dbReference type="Rhea" id="RHEA-COMP:11060"/>
        <dbReference type="Rhea" id="RHEA-COMP:11605"/>
        <dbReference type="ChEBI" id="CHEBI:15378"/>
        <dbReference type="ChEBI" id="CHEBI:30013"/>
        <dbReference type="ChEBI" id="CHEBI:30616"/>
        <dbReference type="ChEBI" id="CHEBI:61977"/>
        <dbReference type="ChEBI" id="CHEBI:456216"/>
        <dbReference type="EC" id="2.7.11.1"/>
    </reaction>
</comment>
<dbReference type="Gene3D" id="1.20.120.720">
    <property type="entry name" value="Myosin VI head, motor domain, U50 subdomain"/>
    <property type="match status" value="1"/>
</dbReference>
<accession>A0A9R1SXX8</accession>
<dbReference type="InterPro" id="IPR000048">
    <property type="entry name" value="IQ_motif_EF-hand-BS"/>
</dbReference>
<comment type="similarity">
    <text evidence="3">In the C-terminal section; belongs to the TRAFAC class myosin-kinesin ATPase superfamily. Myosin family.</text>
</comment>
<evidence type="ECO:0000256" key="14">
    <source>
        <dbReference type="ARBA" id="ARBA00023175"/>
    </source>
</evidence>
<evidence type="ECO:0000256" key="9">
    <source>
        <dbReference type="ARBA" id="ARBA00022737"/>
    </source>
</evidence>
<evidence type="ECO:0000256" key="8">
    <source>
        <dbReference type="ARBA" id="ARBA00022679"/>
    </source>
</evidence>
<dbReference type="InterPro" id="IPR052409">
    <property type="entry name" value="Myosin-III_kinase_activity"/>
</dbReference>
<feature type="compositionally biased region" description="Pro residues" evidence="22">
    <location>
        <begin position="1392"/>
        <end position="1403"/>
    </location>
</feature>
<keyword evidence="12 21" id="KW-0067">ATP-binding</keyword>
<dbReference type="PROSITE" id="PS50011">
    <property type="entry name" value="PROTEIN_KINASE_DOM"/>
    <property type="match status" value="1"/>
</dbReference>
<feature type="compositionally biased region" description="Pro residues" evidence="22">
    <location>
        <begin position="1539"/>
        <end position="1551"/>
    </location>
</feature>
<dbReference type="InterPro" id="IPR020635">
    <property type="entry name" value="Tyr_kinase_cat_dom"/>
</dbReference>
<keyword evidence="26" id="KW-1185">Reference proteome</keyword>
<reference evidence="27 28" key="1">
    <citation type="submission" date="2025-04" db="UniProtKB">
        <authorList>
            <consortium name="RefSeq"/>
        </authorList>
    </citation>
    <scope>IDENTIFICATION</scope>
    <source>
        <strain evidence="27 28">USDA-PBARC FA_bdor</strain>
        <tissue evidence="27 28">Whole organism</tissue>
    </source>
</reference>
<dbReference type="InterPro" id="IPR000719">
    <property type="entry name" value="Prot_kinase_dom"/>
</dbReference>
<keyword evidence="16" id="KW-0206">Cytoskeleton</keyword>
<sequence length="1657" mass="190761">MDYRRGGYGNQESFDFSDEEDRRRRGRSAPRDDDYEYSNGRDYDPPRRDRSSSRNRESSIIYRGQKAKPEESRVQNKTGPGTLKTMDSIQDPGKRYVLKDIIGTGVCGTVYSAVDTQAGNKRVAVKIQELTPDSQQLIVEEYRVFRDFCGHSNLPDFYGIYRKRSSRKGDYDQIWLVMELCDGGPVMDLVRGLGIAEKKLREEQIAYVLKETVKALAHLHENRVVHRDVRGDNILLSKEGEVKLVDFGFSRMFKGEAGKRRTTIGSPCWMAPEVVTSRGDPNGGYTARSDVWSLGITAIELADGRAPFQDMHPTRVLFQIVRNPPPGLHRPVNWSETFNDFIAECLEKNPENRPVMAEMLMHPFLAELPDNDYHLTQELKALSMGVRERQQVPRPPEVMVRNGFFKRDLERPPEVMLTEDLAALEVLTEDTILDELLERIKRGDFQTFIGDILVILNPNEIQDIYANDYHEKYNFKSRSENSPHIYSVADSAYQDVLHHEEPQHVLFAGESNSGKTTNALHLIKHLMYLGKSLTDIGVRVFKAIDLIHSFSHAATPLNTNSTRCVLQIQTTFGSTGKASGAIFWLHQLEKWRVSTRDTNKSNFHVFYYLYDGMEAKGRLKKYSLPRGRRMRYLRMNDSNSRNRSFKVRNDPQGNSLKFDEIEETLRLMEMDEHTEFIWRTLSAILLLGEVSFTEGSNGEAEVETSDLGYTVAEHLGLDPKKFVWCLTNYCILKKGAAVRRKHTCEEAKEARDVLANTLYQRLVDWIINSINIKLSMTRTLFGDKYVVSVLDMFGFECFSVNRFEQLIVNTMNEQLQCYYNQRVFAWEMQEQEEENIPVQHFHFYDNREAIEQLMGKDTGLFLLIDHASRQQQDTQYMIEKMKRHAKSVHVKAVSYHEFTVAHYTGKITYDAAEIVEKNRDFIPPEMINAMRLSSDDVVKQLFTNQLTKSGNLTVVIEGPKTAQKRVKPKRELLGLPEPSRLRRFNTASRGQFSQTRKMRTCAAIFKSTSLEILKNLSIGGGSGGTHFVRCIRADLEAKPRGFHREIVRQQIRALALLDTAKARQKGYPYRVPFQEFLRRYQFLAFDFDENVEITRDNCRLLLVRLKMEGWVVGKTKVFLKYYNEEYLARLYEIQVRKIIKIQAMLRSFLARKKANRVASKKKVNEKAKLQRKMSTTNMSQEEAATKIQARFRGHQARKETGPLLKGEFDVDTKEFIVYYARKWRTKSVFQVLLRYRSVRYQDLVQLSQQVHLFNQALNSAIHKSNLKVPSGRIDPNVTVDSFLDKPRPQVHKLPFDLSQEFPIFDTAYMNEPSRARRPRGNSLCSSLSDEDMHENWDAPLRRQTVPWFTNPHKRDVEVQTTNSPHKSPRGPVNSGQSIINTPYSRDPRVPVQLPPEIAPPRVNPPVNNRPNFMGPTGPTAGSYLSRSNNYNRNDNDSVRSRKKNPPPPIPQMQNRNWGDDERMTTGRRRSTDELEFDRNRNMAGANRVNPINELKTIGRRNSNNNDYDEDPPFNFQAMLRKTAHQRESMKRTPVYDSYRPPPPSYDPPSVPKPSRQLRDNEISYKASNDPDAVTVYRSNVESPEWSPNEMVRMSEKYGREGAWGVDKDDNPGEGASGVDPPKKAHRIDAPTTVIGPDGLSRVEIAPGIIVEGYCKDF</sequence>
<keyword evidence="18" id="KW-0844">Vision</keyword>
<evidence type="ECO:0000259" key="23">
    <source>
        <dbReference type="PROSITE" id="PS50011"/>
    </source>
</evidence>
<evidence type="ECO:0000313" key="27">
    <source>
        <dbReference type="RefSeq" id="XP_011299172.1"/>
    </source>
</evidence>
<dbReference type="Pfam" id="PF00612">
    <property type="entry name" value="IQ"/>
    <property type="match status" value="2"/>
</dbReference>
<evidence type="ECO:0000256" key="20">
    <source>
        <dbReference type="ARBA" id="ARBA00048679"/>
    </source>
</evidence>
<keyword evidence="9" id="KW-0677">Repeat</keyword>
<dbReference type="CTD" id="34012"/>
<dbReference type="Gene3D" id="1.10.10.820">
    <property type="match status" value="1"/>
</dbReference>
<evidence type="ECO:0000256" key="2">
    <source>
        <dbReference type="ARBA" id="ARBA00004316"/>
    </source>
</evidence>
<dbReference type="SMART" id="SM00219">
    <property type="entry name" value="TyrKc"/>
    <property type="match status" value="1"/>
</dbReference>
<evidence type="ECO:0000259" key="24">
    <source>
        <dbReference type="PROSITE" id="PS51411"/>
    </source>
</evidence>
<feature type="region of interest" description="Disordered" evidence="22">
    <location>
        <begin position="1523"/>
        <end position="1556"/>
    </location>
</feature>
<dbReference type="Pfam" id="PF00063">
    <property type="entry name" value="Myosin_head"/>
    <property type="match status" value="1"/>
</dbReference>
<evidence type="ECO:0000256" key="17">
    <source>
        <dbReference type="ARBA" id="ARBA00023273"/>
    </source>
</evidence>
<dbReference type="Gene3D" id="1.10.510.10">
    <property type="entry name" value="Transferase(Phosphotransferase) domain 1"/>
    <property type="match status" value="1"/>
</dbReference>
<evidence type="ECO:0000256" key="1">
    <source>
        <dbReference type="ARBA" id="ARBA00004245"/>
    </source>
</evidence>
<dbReference type="InterPro" id="IPR007557">
    <property type="entry name" value="PSP1_C"/>
</dbReference>
<dbReference type="Proteomes" id="UP000694866">
    <property type="component" value="Unplaced"/>
</dbReference>
<keyword evidence="11" id="KW-0418">Kinase</keyword>
<feature type="domain" description="Protein kinase" evidence="23">
    <location>
        <begin position="96"/>
        <end position="365"/>
    </location>
</feature>
<dbReference type="CDD" id="cd23767">
    <property type="entry name" value="IQCD"/>
    <property type="match status" value="2"/>
</dbReference>
<dbReference type="GO" id="GO:0000146">
    <property type="term" value="F:microfilament motor activity"/>
    <property type="evidence" value="ECO:0007669"/>
    <property type="project" value="TreeGrafter"/>
</dbReference>
<dbReference type="PROSITE" id="PS00109">
    <property type="entry name" value="PROTEIN_KINASE_TYR"/>
    <property type="match status" value="1"/>
</dbReference>
<evidence type="ECO:0000313" key="26">
    <source>
        <dbReference type="Proteomes" id="UP000694866"/>
    </source>
</evidence>
<dbReference type="InterPro" id="IPR027417">
    <property type="entry name" value="P-loop_NTPase"/>
</dbReference>
<protein>
    <recommendedName>
        <fullName evidence="4">non-specific serine/threonine protein kinase</fullName>
        <ecNumber evidence="4">2.7.11.1</ecNumber>
    </recommendedName>
</protein>
<evidence type="ECO:0000256" key="11">
    <source>
        <dbReference type="ARBA" id="ARBA00022777"/>
    </source>
</evidence>
<dbReference type="PROSITE" id="PS50096">
    <property type="entry name" value="IQ"/>
    <property type="match status" value="2"/>
</dbReference>
<feature type="compositionally biased region" description="Basic and acidic residues" evidence="22">
    <location>
        <begin position="1457"/>
        <end position="1480"/>
    </location>
</feature>
<evidence type="ECO:0000256" key="13">
    <source>
        <dbReference type="ARBA" id="ARBA00023123"/>
    </source>
</evidence>
<dbReference type="GO" id="GO:0030832">
    <property type="term" value="P:regulation of actin filament length"/>
    <property type="evidence" value="ECO:0007669"/>
    <property type="project" value="TreeGrafter"/>
</dbReference>
<dbReference type="SMART" id="SM00015">
    <property type="entry name" value="IQ"/>
    <property type="match status" value="2"/>
</dbReference>
<dbReference type="SMART" id="SM00242">
    <property type="entry name" value="MYSc"/>
    <property type="match status" value="1"/>
</dbReference>
<dbReference type="PANTHER" id="PTHR46256:SF2">
    <property type="entry name" value="NEITHER INACTIVATION NOR AFTERPOTENTIAL PROTEIN C"/>
    <property type="match status" value="1"/>
</dbReference>
<dbReference type="InterPro" id="IPR036961">
    <property type="entry name" value="Kinesin_motor_dom_sf"/>
</dbReference>
<evidence type="ECO:0000256" key="18">
    <source>
        <dbReference type="ARBA" id="ARBA00023305"/>
    </source>
</evidence>
<dbReference type="GO" id="GO:0042995">
    <property type="term" value="C:cell projection"/>
    <property type="evidence" value="ECO:0007669"/>
    <property type="project" value="UniProtKB-SubCell"/>
</dbReference>
<dbReference type="PROSITE" id="PS51456">
    <property type="entry name" value="MYOSIN_MOTOR"/>
    <property type="match status" value="1"/>
</dbReference>
<comment type="caution">
    <text evidence="21">Lacks conserved residue(s) required for the propagation of feature annotation.</text>
</comment>
<dbReference type="GO" id="GO:0005737">
    <property type="term" value="C:cytoplasm"/>
    <property type="evidence" value="ECO:0007669"/>
    <property type="project" value="UniProtKB-ARBA"/>
</dbReference>
<keyword evidence="15 21" id="KW-0009">Actin-binding</keyword>
<dbReference type="GO" id="GO:0003779">
    <property type="term" value="F:actin binding"/>
    <property type="evidence" value="ECO:0007669"/>
    <property type="project" value="UniProtKB-KW"/>
</dbReference>
<feature type="compositionally biased region" description="Basic and acidic residues" evidence="22">
    <location>
        <begin position="1601"/>
        <end position="1610"/>
    </location>
</feature>
<dbReference type="Gene3D" id="1.20.58.530">
    <property type="match status" value="1"/>
</dbReference>
<evidence type="ECO:0000256" key="22">
    <source>
        <dbReference type="SAM" id="MobiDB-lite"/>
    </source>
</evidence>
<evidence type="ECO:0000256" key="12">
    <source>
        <dbReference type="ARBA" id="ARBA00022840"/>
    </source>
</evidence>
<evidence type="ECO:0000256" key="5">
    <source>
        <dbReference type="ARBA" id="ARBA00022490"/>
    </source>
</evidence>
<evidence type="ECO:0000256" key="19">
    <source>
        <dbReference type="ARBA" id="ARBA00047899"/>
    </source>
</evidence>
<dbReference type="OrthoDB" id="6108017at2759"/>
<evidence type="ECO:0000259" key="25">
    <source>
        <dbReference type="PROSITE" id="PS51456"/>
    </source>
</evidence>
<keyword evidence="8" id="KW-0808">Transferase</keyword>
<gene>
    <name evidence="27 28" type="primary">ninaC</name>
</gene>
<evidence type="ECO:0000256" key="3">
    <source>
        <dbReference type="ARBA" id="ARBA00006998"/>
    </source>
</evidence>
<feature type="compositionally biased region" description="Basic and acidic residues" evidence="22">
    <location>
        <begin position="39"/>
        <end position="57"/>
    </location>
</feature>
<keyword evidence="6" id="KW-0723">Serine/threonine-protein kinase</keyword>
<dbReference type="InterPro" id="IPR011009">
    <property type="entry name" value="Kinase-like_dom_sf"/>
</dbReference>
<evidence type="ECO:0000256" key="15">
    <source>
        <dbReference type="ARBA" id="ARBA00023203"/>
    </source>
</evidence>
<proteinExistence type="inferred from homology"/>
<evidence type="ECO:0000313" key="28">
    <source>
        <dbReference type="RefSeq" id="XP_011299173.1"/>
    </source>
</evidence>
<evidence type="ECO:0000256" key="21">
    <source>
        <dbReference type="PROSITE-ProRule" id="PRU00782"/>
    </source>
</evidence>
<dbReference type="Gene3D" id="3.40.850.10">
    <property type="entry name" value="Kinesin motor domain"/>
    <property type="match status" value="1"/>
</dbReference>
<comment type="similarity">
    <text evidence="21">Belongs to the TRAFAC class myosin-kinesin ATPase superfamily. Myosin family.</text>
</comment>
<feature type="compositionally biased region" description="Low complexity" evidence="22">
    <location>
        <begin position="1422"/>
        <end position="1432"/>
    </location>
</feature>
<evidence type="ECO:0000256" key="4">
    <source>
        <dbReference type="ARBA" id="ARBA00012513"/>
    </source>
</evidence>
<comment type="catalytic activity">
    <reaction evidence="20">
        <text>L-seryl-[protein] + ATP = O-phospho-L-seryl-[protein] + ADP + H(+)</text>
        <dbReference type="Rhea" id="RHEA:17989"/>
        <dbReference type="Rhea" id="RHEA-COMP:9863"/>
        <dbReference type="Rhea" id="RHEA-COMP:11604"/>
        <dbReference type="ChEBI" id="CHEBI:15378"/>
        <dbReference type="ChEBI" id="CHEBI:29999"/>
        <dbReference type="ChEBI" id="CHEBI:30616"/>
        <dbReference type="ChEBI" id="CHEBI:83421"/>
        <dbReference type="ChEBI" id="CHEBI:456216"/>
        <dbReference type="EC" id="2.7.11.1"/>
    </reaction>
</comment>
<comment type="subcellular location">
    <subcellularLocation>
        <location evidence="2">Cell projection</location>
    </subcellularLocation>
    <subcellularLocation>
        <location evidence="1">Cytoplasm</location>
        <location evidence="1">Cytoskeleton</location>
    </subcellularLocation>
</comment>
<dbReference type="Gene3D" id="6.20.240.20">
    <property type="match status" value="1"/>
</dbReference>
<name>A0A9R1SXX8_9HYME</name>
<evidence type="ECO:0000256" key="16">
    <source>
        <dbReference type="ARBA" id="ARBA00023212"/>
    </source>
</evidence>
<feature type="binding site" evidence="21">
    <location>
        <begin position="509"/>
        <end position="516"/>
    </location>
    <ligand>
        <name>ATP</name>
        <dbReference type="ChEBI" id="CHEBI:30616"/>
    </ligand>
</feature>
<dbReference type="PROSITE" id="PS51411">
    <property type="entry name" value="PSP1_C"/>
    <property type="match status" value="1"/>
</dbReference>
<feature type="domain" description="PSP1 C-terminal" evidence="24">
    <location>
        <begin position="1152"/>
        <end position="1249"/>
    </location>
</feature>
<evidence type="ECO:0000256" key="10">
    <source>
        <dbReference type="ARBA" id="ARBA00022741"/>
    </source>
</evidence>
<keyword evidence="17" id="KW-0966">Cell projection</keyword>
<dbReference type="PANTHER" id="PTHR46256">
    <property type="entry name" value="AGAP011099-PA"/>
    <property type="match status" value="1"/>
</dbReference>
<dbReference type="GO" id="GO:0005524">
    <property type="term" value="F:ATP binding"/>
    <property type="evidence" value="ECO:0007669"/>
    <property type="project" value="UniProtKB-UniRule"/>
</dbReference>
<keyword evidence="7" id="KW-0716">Sensory transduction</keyword>
<organism evidence="26 28">
    <name type="scientific">Fopius arisanus</name>
    <dbReference type="NCBI Taxonomy" id="64838"/>
    <lineage>
        <taxon>Eukaryota</taxon>
        <taxon>Metazoa</taxon>
        <taxon>Ecdysozoa</taxon>
        <taxon>Arthropoda</taxon>
        <taxon>Hexapoda</taxon>
        <taxon>Insecta</taxon>
        <taxon>Pterygota</taxon>
        <taxon>Neoptera</taxon>
        <taxon>Endopterygota</taxon>
        <taxon>Hymenoptera</taxon>
        <taxon>Apocrita</taxon>
        <taxon>Ichneumonoidea</taxon>
        <taxon>Braconidae</taxon>
        <taxon>Opiinae</taxon>
        <taxon>Fopius</taxon>
    </lineage>
</organism>
<evidence type="ECO:0000256" key="6">
    <source>
        <dbReference type="ARBA" id="ARBA00022527"/>
    </source>
</evidence>
<feature type="compositionally biased region" description="Polar residues" evidence="22">
    <location>
        <begin position="1373"/>
        <end position="1383"/>
    </location>
</feature>
<dbReference type="GO" id="GO:0016459">
    <property type="term" value="C:myosin complex"/>
    <property type="evidence" value="ECO:0007669"/>
    <property type="project" value="UniProtKB-KW"/>
</dbReference>
<dbReference type="SUPFAM" id="SSF52540">
    <property type="entry name" value="P-loop containing nucleoside triphosphate hydrolases"/>
    <property type="match status" value="1"/>
</dbReference>
<dbReference type="Gene3D" id="1.20.5.190">
    <property type="match status" value="1"/>
</dbReference>